<dbReference type="Pfam" id="PF24053">
    <property type="entry name" value="DUF7356"/>
    <property type="match status" value="1"/>
</dbReference>
<accession>A0AAV1CF02</accession>
<dbReference type="AlphaFoldDB" id="A0AAV1CF02"/>
<dbReference type="Proteomes" id="UP001161247">
    <property type="component" value="Chromosome 2"/>
</dbReference>
<keyword evidence="2" id="KW-0812">Transmembrane</keyword>
<feature type="compositionally biased region" description="Acidic residues" evidence="1">
    <location>
        <begin position="391"/>
        <end position="407"/>
    </location>
</feature>
<feature type="compositionally biased region" description="Basic and acidic residues" evidence="1">
    <location>
        <begin position="120"/>
        <end position="139"/>
    </location>
</feature>
<feature type="domain" description="DUF7356" evidence="4">
    <location>
        <begin position="199"/>
        <end position="302"/>
    </location>
</feature>
<evidence type="ECO:0000256" key="3">
    <source>
        <dbReference type="SAM" id="SignalP"/>
    </source>
</evidence>
<name>A0AAV1CF02_OLDCO</name>
<evidence type="ECO:0000313" key="5">
    <source>
        <dbReference type="EMBL" id="CAI9094294.1"/>
    </source>
</evidence>
<feature type="compositionally biased region" description="Basic and acidic residues" evidence="1">
    <location>
        <begin position="49"/>
        <end position="63"/>
    </location>
</feature>
<feature type="region of interest" description="Disordered" evidence="1">
    <location>
        <begin position="376"/>
        <end position="436"/>
    </location>
</feature>
<dbReference type="PANTHER" id="PTHR34200:SF8">
    <property type="entry name" value="TRANSMEMBRANE PROTEIN"/>
    <property type="match status" value="1"/>
</dbReference>
<dbReference type="InterPro" id="IPR055780">
    <property type="entry name" value="DUF7356"/>
</dbReference>
<evidence type="ECO:0000313" key="6">
    <source>
        <dbReference type="Proteomes" id="UP001161247"/>
    </source>
</evidence>
<feature type="compositionally biased region" description="Basic and acidic residues" evidence="1">
    <location>
        <begin position="153"/>
        <end position="164"/>
    </location>
</feature>
<feature type="compositionally biased region" description="Low complexity" evidence="1">
    <location>
        <begin position="412"/>
        <end position="421"/>
    </location>
</feature>
<feature type="compositionally biased region" description="Basic and acidic residues" evidence="1">
    <location>
        <begin position="171"/>
        <end position="182"/>
    </location>
</feature>
<keyword evidence="2" id="KW-1133">Transmembrane helix</keyword>
<feature type="chain" id="PRO_5043874957" evidence="3">
    <location>
        <begin position="23"/>
        <end position="436"/>
    </location>
</feature>
<organism evidence="5 6">
    <name type="scientific">Oldenlandia corymbosa var. corymbosa</name>
    <dbReference type="NCBI Taxonomy" id="529605"/>
    <lineage>
        <taxon>Eukaryota</taxon>
        <taxon>Viridiplantae</taxon>
        <taxon>Streptophyta</taxon>
        <taxon>Embryophyta</taxon>
        <taxon>Tracheophyta</taxon>
        <taxon>Spermatophyta</taxon>
        <taxon>Magnoliopsida</taxon>
        <taxon>eudicotyledons</taxon>
        <taxon>Gunneridae</taxon>
        <taxon>Pentapetalae</taxon>
        <taxon>asterids</taxon>
        <taxon>lamiids</taxon>
        <taxon>Gentianales</taxon>
        <taxon>Rubiaceae</taxon>
        <taxon>Rubioideae</taxon>
        <taxon>Spermacoceae</taxon>
        <taxon>Hedyotis-Oldenlandia complex</taxon>
        <taxon>Oldenlandia</taxon>
    </lineage>
</organism>
<feature type="compositionally biased region" description="Polar residues" evidence="1">
    <location>
        <begin position="78"/>
        <end position="96"/>
    </location>
</feature>
<keyword evidence="3" id="KW-0732">Signal</keyword>
<gene>
    <name evidence="5" type="ORF">OLC1_LOCUS5494</name>
</gene>
<evidence type="ECO:0000256" key="1">
    <source>
        <dbReference type="SAM" id="MobiDB-lite"/>
    </source>
</evidence>
<dbReference type="EMBL" id="OX459119">
    <property type="protein sequence ID" value="CAI9094294.1"/>
    <property type="molecule type" value="Genomic_DNA"/>
</dbReference>
<evidence type="ECO:0000256" key="2">
    <source>
        <dbReference type="SAM" id="Phobius"/>
    </source>
</evidence>
<proteinExistence type="predicted"/>
<feature type="region of interest" description="Disordered" evidence="1">
    <location>
        <begin position="27"/>
        <end position="210"/>
    </location>
</feature>
<sequence length="436" mass="46028">MRLRCCALLLTIFVVLVVLSSALDDSEVHGDLNTGENGKVLDAANDTNRGNDKKTVIPEEKKGNNQAGDGSKKGAEGSNDSLAGNENGKMNTNGPGNDSGAKEKVDSQGAGKQSGSKGTGFEDEKVDAKGGDQKSKDNGSKGTGNAKTGDSGSELKKPDGEESAQKGANDNGEKDGKIKDKASGGSSSESKDGTLVQGRKESGEACDSLSNSCSIDEKSIVACLRVPGNESPDLSLLIQNKGKRPVTVTISAPDFVKLQQKQIQVKENDNEKVMVTVGNGESDDSKIVLKAGNGNCMLDFKGMIAQSSLKRDPGFITQLSYVNLVKHSSSYVWFIPLAAILVIASVWIGVSFRRKYAATRNGSKYQKLEMELPVSSGVSKSSAPPPSSNDGWEDNWDDGWDDDDEEVAMPASSPVTSSLSSNGIAPRRIVKDGWKD</sequence>
<feature type="transmembrane region" description="Helical" evidence="2">
    <location>
        <begin position="331"/>
        <end position="350"/>
    </location>
</feature>
<evidence type="ECO:0000259" key="4">
    <source>
        <dbReference type="Pfam" id="PF24053"/>
    </source>
</evidence>
<feature type="compositionally biased region" description="Low complexity" evidence="1">
    <location>
        <begin position="107"/>
        <end position="116"/>
    </location>
</feature>
<keyword evidence="2" id="KW-0472">Membrane</keyword>
<feature type="signal peptide" evidence="3">
    <location>
        <begin position="1"/>
        <end position="22"/>
    </location>
</feature>
<dbReference type="PANTHER" id="PTHR34200">
    <property type="entry name" value="DENTIN SIALOPHOSPHOPROTEIN-LIKE ISOFORM X1"/>
    <property type="match status" value="1"/>
</dbReference>
<reference evidence="5" key="1">
    <citation type="submission" date="2023-03" db="EMBL/GenBank/DDBJ databases">
        <authorList>
            <person name="Julca I."/>
        </authorList>
    </citation>
    <scope>NUCLEOTIDE SEQUENCE</scope>
</reference>
<protein>
    <submittedName>
        <fullName evidence="5">OLC1v1030010C2</fullName>
    </submittedName>
</protein>
<keyword evidence="6" id="KW-1185">Reference proteome</keyword>